<evidence type="ECO:0000256" key="4">
    <source>
        <dbReference type="PIRSR" id="PIRSR000350-3"/>
    </source>
</evidence>
<dbReference type="InterPro" id="IPR004099">
    <property type="entry name" value="Pyr_nucl-diS_OxRdtase_dimer"/>
</dbReference>
<dbReference type="InterPro" id="IPR016156">
    <property type="entry name" value="FAD/NAD-linked_Rdtase_dimer_sf"/>
</dbReference>
<evidence type="ECO:0000313" key="8">
    <source>
        <dbReference type="EMBL" id="KRN26811.1"/>
    </source>
</evidence>
<dbReference type="STRING" id="1423804.FD14_GL000043"/>
<dbReference type="PRINTS" id="PR00368">
    <property type="entry name" value="FADPNR"/>
</dbReference>
<dbReference type="PATRIC" id="fig|1423804.4.peg.50"/>
<dbReference type="PRINTS" id="PR00411">
    <property type="entry name" value="PNDRDTASEI"/>
</dbReference>
<dbReference type="SUPFAM" id="SSF51905">
    <property type="entry name" value="FAD/NAD(P)-binding domain"/>
    <property type="match status" value="1"/>
</dbReference>
<feature type="binding site" evidence="4">
    <location>
        <begin position="170"/>
        <end position="177"/>
    </location>
    <ligand>
        <name>NAD(+)</name>
        <dbReference type="ChEBI" id="CHEBI:57540"/>
    </ligand>
</feature>
<keyword evidence="4" id="KW-0547">Nucleotide-binding</keyword>
<comment type="caution">
    <text evidence="8">The sequence shown here is derived from an EMBL/GenBank/DDBJ whole genome shotgun (WGS) entry which is preliminary data.</text>
</comment>
<dbReference type="Proteomes" id="UP000051442">
    <property type="component" value="Unassembled WGS sequence"/>
</dbReference>
<dbReference type="EMBL" id="AYZM01000006">
    <property type="protein sequence ID" value="KRN26811.1"/>
    <property type="molecule type" value="Genomic_DNA"/>
</dbReference>
<dbReference type="RefSeq" id="WP_057151564.1">
    <property type="nucleotide sequence ID" value="NZ_AYZM01000006.1"/>
</dbReference>
<organism evidence="8 9">
    <name type="scientific">Secundilactobacillus similis DSM 23365 = JCM 2765</name>
    <dbReference type="NCBI Taxonomy" id="1423804"/>
    <lineage>
        <taxon>Bacteria</taxon>
        <taxon>Bacillati</taxon>
        <taxon>Bacillota</taxon>
        <taxon>Bacilli</taxon>
        <taxon>Lactobacillales</taxon>
        <taxon>Lactobacillaceae</taxon>
        <taxon>Secundilactobacillus</taxon>
    </lineage>
</organism>
<dbReference type="PIRSF" id="PIRSF000350">
    <property type="entry name" value="Mercury_reductase_MerA"/>
    <property type="match status" value="1"/>
</dbReference>
<feature type="disulfide bond" description="Redox-active" evidence="5">
    <location>
        <begin position="40"/>
        <end position="45"/>
    </location>
</feature>
<feature type="binding site" evidence="4">
    <location>
        <position position="257"/>
    </location>
    <ligand>
        <name>NAD(+)</name>
        <dbReference type="ChEBI" id="CHEBI:57540"/>
    </ligand>
</feature>
<dbReference type="OrthoDB" id="9800167at2"/>
<feature type="binding site" evidence="4">
    <location>
        <position position="193"/>
    </location>
    <ligand>
        <name>NAD(+)</name>
        <dbReference type="ChEBI" id="CHEBI:57540"/>
    </ligand>
</feature>
<protein>
    <submittedName>
        <fullName evidence="8">Glutathione reductase</fullName>
    </submittedName>
</protein>
<accession>A0A0R2FGU7</accession>
<feature type="binding site" evidence="4">
    <location>
        <position position="297"/>
    </location>
    <ligand>
        <name>FAD</name>
        <dbReference type="ChEBI" id="CHEBI:57692"/>
    </ligand>
</feature>
<dbReference type="InterPro" id="IPR001100">
    <property type="entry name" value="Pyr_nuc-diS_OxRdtase"/>
</dbReference>
<dbReference type="GO" id="GO:0000166">
    <property type="term" value="F:nucleotide binding"/>
    <property type="evidence" value="ECO:0007669"/>
    <property type="project" value="UniProtKB-KW"/>
</dbReference>
<dbReference type="Pfam" id="PF02852">
    <property type="entry name" value="Pyr_redox_dim"/>
    <property type="match status" value="1"/>
</dbReference>
<evidence type="ECO:0000256" key="5">
    <source>
        <dbReference type="PIRSR" id="PIRSR000350-4"/>
    </source>
</evidence>
<evidence type="ECO:0000259" key="7">
    <source>
        <dbReference type="Pfam" id="PF07992"/>
    </source>
</evidence>
<evidence type="ECO:0000256" key="2">
    <source>
        <dbReference type="ARBA" id="ARBA00022630"/>
    </source>
</evidence>
<comment type="cofactor">
    <cofactor evidence="4">
        <name>FAD</name>
        <dbReference type="ChEBI" id="CHEBI:57692"/>
    </cofactor>
    <text evidence="4">Binds 1 FAD per subunit.</text>
</comment>
<dbReference type="PANTHER" id="PTHR43014">
    <property type="entry name" value="MERCURIC REDUCTASE"/>
    <property type="match status" value="1"/>
</dbReference>
<sequence>MNYDVIFIGSGHATWHAAVALKQAGKQVAIVEKDLVGGTCTNYGCDAKIALDGPFQLTEQLQRFQGHGVNSVPTIDWPALMAYKHNVIDPLAPTMSQLFTKMGIDLLTGAAKIADAHTVRIGDQTYTSDYIVIGTGQRPATLPISGNEYIHDSREFLDLPEMPQRLVFIGAGVIAMEFTAMAATMGREVHIVEFGDRALGAFNQTYVAKLQAKLEAQGVQFHFNEAVTEVSATDDTYTVTTKSGLTIDADYVLGATGRVANVENLGLEDLNIEASARGIKVNDHLQTTVPNIFVSGDVIDKVQPKLTPTATFESNYIARTILGNTDPISYPAIPSVVFTMPRLAEVGVNAAEAEAHADLYRTQVVPFGQQLAFEFKLALDAEATLVFDKAGYLVGASLYADDGDDLVNLLTLIINAHFTVDQLQQQIFAFPSATSGVIDLLGTLLPRG</sequence>
<dbReference type="Pfam" id="PF07992">
    <property type="entry name" value="Pyr_redox_2"/>
    <property type="match status" value="1"/>
</dbReference>
<dbReference type="SUPFAM" id="SSF55424">
    <property type="entry name" value="FAD/NAD-linked reductases, dimerisation (C-terminal) domain"/>
    <property type="match status" value="1"/>
</dbReference>
<dbReference type="PANTHER" id="PTHR43014:SF5">
    <property type="entry name" value="GLUTATHIONE REDUCTASE (NADPH)"/>
    <property type="match status" value="1"/>
</dbReference>
<name>A0A0R2FGU7_9LACO</name>
<evidence type="ECO:0000313" key="9">
    <source>
        <dbReference type="Proteomes" id="UP000051442"/>
    </source>
</evidence>
<dbReference type="InterPro" id="IPR023753">
    <property type="entry name" value="FAD/NAD-binding_dom"/>
</dbReference>
<reference evidence="8 9" key="1">
    <citation type="journal article" date="2015" name="Genome Announc.">
        <title>Expanding the biotechnology potential of lactobacilli through comparative genomics of 213 strains and associated genera.</title>
        <authorList>
            <person name="Sun Z."/>
            <person name="Harris H.M."/>
            <person name="McCann A."/>
            <person name="Guo C."/>
            <person name="Argimon S."/>
            <person name="Zhang W."/>
            <person name="Yang X."/>
            <person name="Jeffery I.B."/>
            <person name="Cooney J.C."/>
            <person name="Kagawa T.F."/>
            <person name="Liu W."/>
            <person name="Song Y."/>
            <person name="Salvetti E."/>
            <person name="Wrobel A."/>
            <person name="Rasinkangas P."/>
            <person name="Parkhill J."/>
            <person name="Rea M.C."/>
            <person name="O'Sullivan O."/>
            <person name="Ritari J."/>
            <person name="Douillard F.P."/>
            <person name="Paul Ross R."/>
            <person name="Yang R."/>
            <person name="Briner A.E."/>
            <person name="Felis G.E."/>
            <person name="de Vos W.M."/>
            <person name="Barrangou R."/>
            <person name="Klaenhammer T.R."/>
            <person name="Caufield P.W."/>
            <person name="Cui Y."/>
            <person name="Zhang H."/>
            <person name="O'Toole P.W."/>
        </authorList>
    </citation>
    <scope>NUCLEOTIDE SEQUENCE [LARGE SCALE GENOMIC DNA]</scope>
    <source>
        <strain evidence="8 9">DSM 23365</strain>
    </source>
</reference>
<feature type="domain" description="FAD/NAD(P)-binding" evidence="7">
    <location>
        <begin position="3"/>
        <end position="311"/>
    </location>
</feature>
<dbReference type="Gene3D" id="3.30.390.30">
    <property type="match status" value="1"/>
</dbReference>
<keyword evidence="2" id="KW-0285">Flavoprotein</keyword>
<evidence type="ECO:0000256" key="1">
    <source>
        <dbReference type="ARBA" id="ARBA00007532"/>
    </source>
</evidence>
<evidence type="ECO:0000256" key="3">
    <source>
        <dbReference type="ARBA" id="ARBA00022827"/>
    </source>
</evidence>
<keyword evidence="9" id="KW-1185">Reference proteome</keyword>
<proteinExistence type="inferred from homology"/>
<feature type="domain" description="Pyridine nucleotide-disulphide oxidoreductase dimerisation" evidence="6">
    <location>
        <begin position="333"/>
        <end position="434"/>
    </location>
</feature>
<gene>
    <name evidence="8" type="ORF">FD14_GL000043</name>
</gene>
<keyword evidence="3 4" id="KW-0274">FAD</keyword>
<dbReference type="InterPro" id="IPR036188">
    <property type="entry name" value="FAD/NAD-bd_sf"/>
</dbReference>
<keyword evidence="4" id="KW-0520">NAD</keyword>
<dbReference type="GO" id="GO:0016491">
    <property type="term" value="F:oxidoreductase activity"/>
    <property type="evidence" value="ECO:0007669"/>
    <property type="project" value="InterPro"/>
</dbReference>
<evidence type="ECO:0000259" key="6">
    <source>
        <dbReference type="Pfam" id="PF02852"/>
    </source>
</evidence>
<comment type="similarity">
    <text evidence="1">Belongs to the class-I pyridine nucleotide-disulfide oxidoreductase family.</text>
</comment>
<dbReference type="AlphaFoldDB" id="A0A0R2FGU7"/>
<dbReference type="Gene3D" id="3.50.50.60">
    <property type="entry name" value="FAD/NAD(P)-binding domain"/>
    <property type="match status" value="2"/>
</dbReference>